<reference evidence="2" key="1">
    <citation type="journal article" date="2010" name="Genome Res.">
        <title>Population genomic sequencing of Coccidioides fungi reveals recent hybridization and transposon control.</title>
        <authorList>
            <person name="Neafsey D.E."/>
            <person name="Barker B.M."/>
            <person name="Sharpton T.J."/>
            <person name="Stajich J.E."/>
            <person name="Park D.J."/>
            <person name="Whiston E."/>
            <person name="Hung C.-Y."/>
            <person name="McMahan C."/>
            <person name="White J."/>
            <person name="Sykes S."/>
            <person name="Heiman D."/>
            <person name="Young S."/>
            <person name="Zeng Q."/>
            <person name="Abouelleil A."/>
            <person name="Aftuck L."/>
            <person name="Bessette D."/>
            <person name="Brown A."/>
            <person name="FitzGerald M."/>
            <person name="Lui A."/>
            <person name="Macdonald J.P."/>
            <person name="Priest M."/>
            <person name="Orbach M.J."/>
            <person name="Galgiani J.N."/>
            <person name="Kirkland T.N."/>
            <person name="Cole G.T."/>
            <person name="Birren B.W."/>
            <person name="Henn M.R."/>
            <person name="Taylor J.W."/>
            <person name="Rounsley S.D."/>
        </authorList>
    </citation>
    <scope>NUCLEOTIDE SEQUENCE [LARGE SCALE GENOMIC DNA]</scope>
    <source>
        <strain evidence="2">H538.4</strain>
    </source>
</reference>
<sequence>MRQVLCGKAPSQNSFFLANRLGSLRWLWMARMPAPMTSLLMIEYSQRLMHPRAADPSLTSTGFWEHHVWFYSKYLRAYYPCLEYTRSLNILWNKVGPLSAPLCRRFLPPVLWTDLHSSRTR</sequence>
<accession>A0A0J8RRR2</accession>
<evidence type="ECO:0000313" key="1">
    <source>
        <dbReference type="EMBL" id="KMU87487.1"/>
    </source>
</evidence>
<dbReference type="AlphaFoldDB" id="A0A0J8RRR2"/>
<protein>
    <submittedName>
        <fullName evidence="1">Cation diffusion facilitator 1</fullName>
    </submittedName>
</protein>
<proteinExistence type="predicted"/>
<gene>
    <name evidence="1" type="ORF">CIHG_05283</name>
</gene>
<dbReference type="Proteomes" id="UP000054563">
    <property type="component" value="Unassembled WGS sequence"/>
</dbReference>
<evidence type="ECO:0000313" key="2">
    <source>
        <dbReference type="Proteomes" id="UP000054563"/>
    </source>
</evidence>
<dbReference type="VEuPathDB" id="FungiDB:CIHG_05283"/>
<name>A0A0J8RRR2_COCIT</name>
<organism evidence="1 2">
    <name type="scientific">Coccidioides immitis H538.4</name>
    <dbReference type="NCBI Taxonomy" id="396776"/>
    <lineage>
        <taxon>Eukaryota</taxon>
        <taxon>Fungi</taxon>
        <taxon>Dikarya</taxon>
        <taxon>Ascomycota</taxon>
        <taxon>Pezizomycotina</taxon>
        <taxon>Eurotiomycetes</taxon>
        <taxon>Eurotiomycetidae</taxon>
        <taxon>Onygenales</taxon>
        <taxon>Onygenaceae</taxon>
        <taxon>Coccidioides</taxon>
    </lineage>
</organism>
<dbReference type="EMBL" id="DS016998">
    <property type="protein sequence ID" value="KMU87487.1"/>
    <property type="molecule type" value="Genomic_DNA"/>
</dbReference>